<dbReference type="Gene3D" id="3.40.366.10">
    <property type="entry name" value="Malonyl-Coenzyme A Acyl Carrier Protein, domain 2"/>
    <property type="match status" value="1"/>
</dbReference>
<dbReference type="Gene3D" id="3.10.129.110">
    <property type="entry name" value="Polyketide synthase dehydratase"/>
    <property type="match status" value="1"/>
</dbReference>
<dbReference type="PROSITE" id="PS50075">
    <property type="entry name" value="CARRIER"/>
    <property type="match status" value="1"/>
</dbReference>
<evidence type="ECO:0008006" key="11">
    <source>
        <dbReference type="Google" id="ProtNLM"/>
    </source>
</evidence>
<dbReference type="SMART" id="SM00825">
    <property type="entry name" value="PKS_KS"/>
    <property type="match status" value="1"/>
</dbReference>
<dbReference type="InterPro" id="IPR032088">
    <property type="entry name" value="SAT"/>
</dbReference>
<dbReference type="PANTHER" id="PTHR43775:SF37">
    <property type="entry name" value="SI:DKEY-61P9.11"/>
    <property type="match status" value="1"/>
</dbReference>
<dbReference type="InterPro" id="IPR020841">
    <property type="entry name" value="PKS_Beta-ketoAc_synthase_dom"/>
</dbReference>
<evidence type="ECO:0000313" key="10">
    <source>
        <dbReference type="Proteomes" id="UP001280581"/>
    </source>
</evidence>
<feature type="compositionally biased region" description="Basic and acidic residues" evidence="5">
    <location>
        <begin position="427"/>
        <end position="439"/>
    </location>
</feature>
<sequence length="1751" mass="191128">MTHMKVIYLSGEIPQGDPEGDQRVLFRKLHLLSKERSHPILASVLEAITTSLKQEIRQLEKAKKELIPAFESVLDLTDNVVALRKTPLGSAIERVLVLVFQLGTFIAHHEAHPLEYNFRADNTVLIGRGPGLLSGAAIALSPTPLLLPIIAAEITKVTFRFGLVVDQVCRSSEVSPDEINAEGAWVYCAHGTNLEEAQKAVAEFNAEKRYPPATMATVFNADDRSVSIGGPPSTLKSLFKESDFFKQTSNVPMRKVQGMWHTAKAYGTEHVKQIVEGISPRSEVCFPIFSPVTGRVFEATDGTALIEEMMTEILMQSIRWDQTIDGVSAHLKGLSPDTVQLWSLQPSHYMSSVLDRWTSELPNTTFSQRNMMPAVMELDPDQSPPRDAKSAKIAVVGMSCRFPGGADDSEKFWELLAKGRDVHAPIPPDRFDVESHVDPTGDTPNTSRTPYGCFVDDPGLFDAFFFGMSPREAEQTDPMQRLGLVTAYEALENSGYVHGRGIHQRRVGTFYGCASDDYREVNSGQDIGTYFISGGCRAFGPGRINYFLKFWGPSYSIDTACSSSLAAIQAACSSLWSGDIDMAITGGMNIITNSDVYAGLSRGHFLSPTGGCKTWDEGADGYCRADGVGSVVLKRLEDAEADNDNILAVVLAAGTDHSAEAVSITHPHDLAQAHLYNQMVKRAGIDPLSVGYVEFHGTGTGAGDPTEMRSVTSVFAPGQRRNTSLHIGSVKANVGHGEASAGIMSFIKTLLVFQKGQIPPHIGIKTGLNPSLPKDLDKRGVVIPLTATPWEASDGQKRLAMVNNFGAAGGNTAMILEEARPRPRVGKDSRPTHPIMVSAKTPFSLEQNLRRLVAFIEAHPDISIADLSYTLSARKMHYNYRVSILASSLEEVVTLLRKEIEAVVSQVPASLKQPAVAFAFTGQGTFYVGIGAQLYRDSRPFQRQLDQLDGIAQRQNFPSFLPIIKGTCIAKDVSTVSMHLAIVCVEIALTRLWSLFGITPSVVVGHSLGEYAALNAAGVFSDSDTIFLVGTRAVLLESKCTPATHGMLSIRASLDDIKKASGGAYFEVACINGPEETVVGGPVAELEALANVLKGAGYRTIKLDVPHAYHTSQMQTLVDDFISSTKAVVPKRPRIPVISPRCSEVLTSGIDVSYLAKATRETVDYVGCLHAARKSGVIPDSSVWVEIGHHPCCVSFIAKTLPGTLLTIPTLHRDQNNWATIGKALIGLYNAGASIDWSEYHSSFEQALRLVDTPNYAWNNKNYWIQYRGDWNLTKGQVLDGSNHSTNKVAQTVKGFRTTSIHEIRGENYFPTSAQILAESDMTDPALKDIIEGHAMNDYGVASSFLHADMAFTVAKRVLDKGLPDSTNVGINVADFEYHEPVVKHYSPTEAQPIVVSVEADLEQEKAHVRWYNPEKDIWYCHATIHYEDPSSWLSTWSRSAGLVTSRIAALNEMAADGTADKLTTNLAYSLFGKLVGYSDMYRTMKSVVLNNDEAVAEVEFPSDTAGNWTVPPHFIDGCVSLSGFILNGGTHFDNTKYFYITPSWKSMRFAKPLLPGGRYLAYTRMLPAGKNDFVGDVYILQGDEVVGVVEAIVFKQWPRVMLNRFFSPPALKNATQRSVAPHVTIPTPPAGLGAKTSKAQMAQPTLVTGLLTPPSPANSVVELQEFKPDSHESNTTSSHSVNQAFAIIAEELGVDVVMLTDDANVSDFGLDSLMSLVLSQKLRDELKVEIRDSFFLEISTFRDLKNMLGN</sequence>
<dbReference type="InterPro" id="IPR030918">
    <property type="entry name" value="PT_fungal_PKS"/>
</dbReference>
<dbReference type="GO" id="GO:0006633">
    <property type="term" value="P:fatty acid biosynthetic process"/>
    <property type="evidence" value="ECO:0007669"/>
    <property type="project" value="InterPro"/>
</dbReference>
<dbReference type="CDD" id="cd00833">
    <property type="entry name" value="PKS"/>
    <property type="match status" value="1"/>
</dbReference>
<evidence type="ECO:0000256" key="3">
    <source>
        <dbReference type="ARBA" id="ARBA00022679"/>
    </source>
</evidence>
<feature type="region of interest" description="Disordered" evidence="5">
    <location>
        <begin position="427"/>
        <end position="449"/>
    </location>
</feature>
<dbReference type="GO" id="GO:0044550">
    <property type="term" value="P:secondary metabolite biosynthetic process"/>
    <property type="evidence" value="ECO:0007669"/>
    <property type="project" value="TreeGrafter"/>
</dbReference>
<feature type="region of interest" description="N-terminal hotdog fold" evidence="4">
    <location>
        <begin position="1302"/>
        <end position="1434"/>
    </location>
</feature>
<organism evidence="9 10">
    <name type="scientific">Pseudopithomyces chartarum</name>
    <dbReference type="NCBI Taxonomy" id="1892770"/>
    <lineage>
        <taxon>Eukaryota</taxon>
        <taxon>Fungi</taxon>
        <taxon>Dikarya</taxon>
        <taxon>Ascomycota</taxon>
        <taxon>Pezizomycotina</taxon>
        <taxon>Dothideomycetes</taxon>
        <taxon>Pleosporomycetidae</taxon>
        <taxon>Pleosporales</taxon>
        <taxon>Massarineae</taxon>
        <taxon>Didymosphaeriaceae</taxon>
        <taxon>Pseudopithomyces</taxon>
    </lineage>
</organism>
<dbReference type="InterPro" id="IPR016035">
    <property type="entry name" value="Acyl_Trfase/lysoPLipase"/>
</dbReference>
<dbReference type="PROSITE" id="PS52004">
    <property type="entry name" value="KS3_2"/>
    <property type="match status" value="1"/>
</dbReference>
<dbReference type="InterPro" id="IPR009081">
    <property type="entry name" value="PP-bd_ACP"/>
</dbReference>
<name>A0AAN6LSS2_9PLEO</name>
<accession>A0AAN6LSS2</accession>
<dbReference type="PROSITE" id="PS52019">
    <property type="entry name" value="PKS_MFAS_DH"/>
    <property type="match status" value="1"/>
</dbReference>
<dbReference type="InterPro" id="IPR050091">
    <property type="entry name" value="PKS_NRPS_Biosynth_Enz"/>
</dbReference>
<evidence type="ECO:0000256" key="5">
    <source>
        <dbReference type="SAM" id="MobiDB-lite"/>
    </source>
</evidence>
<dbReference type="InterPro" id="IPR001227">
    <property type="entry name" value="Ac_transferase_dom_sf"/>
</dbReference>
<dbReference type="NCBIfam" id="TIGR04532">
    <property type="entry name" value="PT_fungal_PKS"/>
    <property type="match status" value="1"/>
</dbReference>
<dbReference type="InterPro" id="IPR014030">
    <property type="entry name" value="Ketoacyl_synth_N"/>
</dbReference>
<evidence type="ECO:0000256" key="4">
    <source>
        <dbReference type="PROSITE-ProRule" id="PRU01363"/>
    </source>
</evidence>
<dbReference type="SMART" id="SM00827">
    <property type="entry name" value="PKS_AT"/>
    <property type="match status" value="1"/>
</dbReference>
<dbReference type="Pfam" id="PF22621">
    <property type="entry name" value="CurL-like_PKS_C"/>
    <property type="match status" value="1"/>
</dbReference>
<dbReference type="InterPro" id="IPR016039">
    <property type="entry name" value="Thiolase-like"/>
</dbReference>
<keyword evidence="3" id="KW-0808">Transferase</keyword>
<evidence type="ECO:0000259" key="7">
    <source>
        <dbReference type="PROSITE" id="PS52004"/>
    </source>
</evidence>
<evidence type="ECO:0000313" key="9">
    <source>
        <dbReference type="EMBL" id="KAK3203397.1"/>
    </source>
</evidence>
<dbReference type="Pfam" id="PF00550">
    <property type="entry name" value="PP-binding"/>
    <property type="match status" value="1"/>
</dbReference>
<dbReference type="GO" id="GO:0004315">
    <property type="term" value="F:3-oxoacyl-[acyl-carrier-protein] synthase activity"/>
    <property type="evidence" value="ECO:0007669"/>
    <property type="project" value="InterPro"/>
</dbReference>
<dbReference type="InterPro" id="IPR042104">
    <property type="entry name" value="PKS_dehydratase_sf"/>
</dbReference>
<dbReference type="Proteomes" id="UP001280581">
    <property type="component" value="Unassembled WGS sequence"/>
</dbReference>
<feature type="region of interest" description="C-terminal hotdog fold" evidence="4">
    <location>
        <begin position="1459"/>
        <end position="1604"/>
    </location>
</feature>
<dbReference type="Gene3D" id="3.40.47.10">
    <property type="match status" value="1"/>
</dbReference>
<dbReference type="Pfam" id="PF16073">
    <property type="entry name" value="SAT"/>
    <property type="match status" value="1"/>
</dbReference>
<feature type="domain" description="PKS/mFAS DH" evidence="8">
    <location>
        <begin position="1302"/>
        <end position="1604"/>
    </location>
</feature>
<dbReference type="EMBL" id="WVTA01000011">
    <property type="protein sequence ID" value="KAK3203397.1"/>
    <property type="molecule type" value="Genomic_DNA"/>
</dbReference>
<evidence type="ECO:0000256" key="2">
    <source>
        <dbReference type="ARBA" id="ARBA00022553"/>
    </source>
</evidence>
<dbReference type="InterPro" id="IPR014031">
    <property type="entry name" value="Ketoacyl_synth_C"/>
</dbReference>
<dbReference type="Gene3D" id="3.30.70.250">
    <property type="entry name" value="Malonyl-CoA ACP transacylase, ACP-binding"/>
    <property type="match status" value="1"/>
</dbReference>
<reference evidence="9 10" key="1">
    <citation type="submission" date="2021-02" db="EMBL/GenBank/DDBJ databases">
        <title>Genome assembly of Pseudopithomyces chartarum.</title>
        <authorList>
            <person name="Jauregui R."/>
            <person name="Singh J."/>
            <person name="Voisey C."/>
        </authorList>
    </citation>
    <scope>NUCLEOTIDE SEQUENCE [LARGE SCALE GENOMIC DNA]</scope>
    <source>
        <strain evidence="9 10">AGR01</strain>
    </source>
</reference>
<feature type="active site" description="Proton donor; for dehydratase activity" evidence="4">
    <location>
        <position position="1517"/>
    </location>
</feature>
<protein>
    <recommendedName>
        <fullName evidence="11">Polyketide synthase</fullName>
    </recommendedName>
</protein>
<dbReference type="Gene3D" id="1.10.1200.10">
    <property type="entry name" value="ACP-like"/>
    <property type="match status" value="1"/>
</dbReference>
<dbReference type="Pfam" id="PF00109">
    <property type="entry name" value="ketoacyl-synt"/>
    <property type="match status" value="1"/>
</dbReference>
<dbReference type="PROSITE" id="PS00606">
    <property type="entry name" value="KS3_1"/>
    <property type="match status" value="1"/>
</dbReference>
<evidence type="ECO:0000256" key="1">
    <source>
        <dbReference type="ARBA" id="ARBA00022450"/>
    </source>
</evidence>
<comment type="caution">
    <text evidence="9">The sequence shown here is derived from an EMBL/GenBank/DDBJ whole genome shotgun (WGS) entry which is preliminary data.</text>
</comment>
<dbReference type="Pfam" id="PF02801">
    <property type="entry name" value="Ketoacyl-synt_C"/>
    <property type="match status" value="1"/>
</dbReference>
<dbReference type="InterPro" id="IPR036736">
    <property type="entry name" value="ACP-like_sf"/>
</dbReference>
<gene>
    <name evidence="9" type="ORF">GRF29_112g1181836</name>
</gene>
<keyword evidence="2" id="KW-0597">Phosphoprotein</keyword>
<dbReference type="SUPFAM" id="SSF55048">
    <property type="entry name" value="Probable ACP-binding domain of malonyl-CoA ACP transacylase"/>
    <property type="match status" value="1"/>
</dbReference>
<evidence type="ECO:0000259" key="6">
    <source>
        <dbReference type="PROSITE" id="PS50075"/>
    </source>
</evidence>
<feature type="domain" description="Ketosynthase family 3 (KS3)" evidence="7">
    <location>
        <begin position="390"/>
        <end position="818"/>
    </location>
</feature>
<dbReference type="Gene3D" id="3.30.70.3290">
    <property type="match status" value="1"/>
</dbReference>
<feature type="domain" description="Carrier" evidence="6">
    <location>
        <begin position="1676"/>
        <end position="1751"/>
    </location>
</feature>
<dbReference type="InterPro" id="IPR016036">
    <property type="entry name" value="Malonyl_transacylase_ACP-bd"/>
</dbReference>
<dbReference type="GO" id="GO:0004312">
    <property type="term" value="F:fatty acid synthase activity"/>
    <property type="evidence" value="ECO:0007669"/>
    <property type="project" value="TreeGrafter"/>
</dbReference>
<dbReference type="InterPro" id="IPR014043">
    <property type="entry name" value="Acyl_transferase_dom"/>
</dbReference>
<proteinExistence type="predicted"/>
<dbReference type="SUPFAM" id="SSF53901">
    <property type="entry name" value="Thiolase-like"/>
    <property type="match status" value="1"/>
</dbReference>
<dbReference type="InterPro" id="IPR049900">
    <property type="entry name" value="PKS_mFAS_DH"/>
</dbReference>
<dbReference type="Pfam" id="PF00698">
    <property type="entry name" value="Acyl_transf_1"/>
    <property type="match status" value="1"/>
</dbReference>
<feature type="active site" description="Proton acceptor; for dehydratase activity" evidence="4">
    <location>
        <position position="1334"/>
    </location>
</feature>
<dbReference type="SUPFAM" id="SSF52151">
    <property type="entry name" value="FabD/lysophospholipase-like"/>
    <property type="match status" value="1"/>
</dbReference>
<keyword evidence="1" id="KW-0596">Phosphopantetheine</keyword>
<dbReference type="SUPFAM" id="SSF47336">
    <property type="entry name" value="ACP-like"/>
    <property type="match status" value="1"/>
</dbReference>
<dbReference type="InterPro" id="IPR018201">
    <property type="entry name" value="Ketoacyl_synth_AS"/>
</dbReference>
<keyword evidence="10" id="KW-1185">Reference proteome</keyword>
<dbReference type="PANTHER" id="PTHR43775">
    <property type="entry name" value="FATTY ACID SYNTHASE"/>
    <property type="match status" value="1"/>
</dbReference>
<evidence type="ECO:0000259" key="8">
    <source>
        <dbReference type="PROSITE" id="PS52019"/>
    </source>
</evidence>